<sequence length="352" mass="38103">MTVPDLAHLRQRYASLDAYAAVRLVTLGDGAERGVRVLELRSGGGLEAEIVIDRTFDIGRLALNGTTVSWHAPAGYRSSANIDAHAEDGQGFLTGMSGLLSTCGFDHIRQPEQETAFDAPLHPTPQIAYPLHGGGAHQPARLIGYGVNEEGPRPHIWCEGEIIQSMMFRGALRLRRRIEIPLGGSTITLTDTVTNIGPTAVSSMMLYHVNLGYPLVDQSSMLSIDPAEKVWSDGDHDATSPFGPSPATPVSEISVHRQSARNGMAECRLRNPDTGLSFSLAYSIDTLPYLQLLRVRGDGYNLIGIEPCSTAGRTRRDARDAGEMPILTPGNSRRFSIEIALNAEIPQPEVTI</sequence>
<gene>
    <name evidence="1" type="ORF">OEG82_09320</name>
</gene>
<comment type="caution">
    <text evidence="1">The sequence shown here is derived from an EMBL/GenBank/DDBJ whole genome shotgun (WGS) entry which is preliminary data.</text>
</comment>
<evidence type="ECO:0000313" key="2">
    <source>
        <dbReference type="Proteomes" id="UP001081283"/>
    </source>
</evidence>
<reference evidence="1" key="1">
    <citation type="submission" date="2022-10" db="EMBL/GenBank/DDBJ databases">
        <title>Hoeflea sp. J2-29, isolated from marine algae.</title>
        <authorList>
            <person name="Kristyanto S."/>
            <person name="Kim J.M."/>
            <person name="Jeon C.O."/>
        </authorList>
    </citation>
    <scope>NUCLEOTIDE SEQUENCE</scope>
    <source>
        <strain evidence="1">J2-29</strain>
    </source>
</reference>
<evidence type="ECO:0000313" key="1">
    <source>
        <dbReference type="EMBL" id="MCY0094221.1"/>
    </source>
</evidence>
<dbReference type="EMBL" id="JAOVZQ010000001">
    <property type="protein sequence ID" value="MCY0094221.1"/>
    <property type="molecule type" value="Genomic_DNA"/>
</dbReference>
<dbReference type="CDD" id="cd09023">
    <property type="entry name" value="Aldose_epim_Ec_c4013"/>
    <property type="match status" value="1"/>
</dbReference>
<keyword evidence="2" id="KW-1185">Reference proteome</keyword>
<proteinExistence type="predicted"/>
<dbReference type="Gene3D" id="2.70.98.10">
    <property type="match status" value="1"/>
</dbReference>
<name>A0ABT3YEC7_9HYPH</name>
<dbReference type="Proteomes" id="UP001081283">
    <property type="component" value="Unassembled WGS sequence"/>
</dbReference>
<dbReference type="InterPro" id="IPR027839">
    <property type="entry name" value="DUF4432"/>
</dbReference>
<dbReference type="Pfam" id="PF14486">
    <property type="entry name" value="DUF4432"/>
    <property type="match status" value="1"/>
</dbReference>
<organism evidence="1 2">
    <name type="scientific">Hoeflea ulvae</name>
    <dbReference type="NCBI Taxonomy" id="2983764"/>
    <lineage>
        <taxon>Bacteria</taxon>
        <taxon>Pseudomonadati</taxon>
        <taxon>Pseudomonadota</taxon>
        <taxon>Alphaproteobacteria</taxon>
        <taxon>Hyphomicrobiales</taxon>
        <taxon>Rhizobiaceae</taxon>
        <taxon>Hoeflea</taxon>
    </lineage>
</organism>
<protein>
    <submittedName>
        <fullName evidence="1">Aldose 1-epimerase family protein</fullName>
    </submittedName>
</protein>
<dbReference type="InterPro" id="IPR014718">
    <property type="entry name" value="GH-type_carb-bd"/>
</dbReference>
<dbReference type="RefSeq" id="WP_267612166.1">
    <property type="nucleotide sequence ID" value="NZ_JAOVZQ010000001.1"/>
</dbReference>
<accession>A0ABT3YEC7</accession>